<dbReference type="SUPFAM" id="SSF88659">
    <property type="entry name" value="Sigma3 and sigma4 domains of RNA polymerase sigma factors"/>
    <property type="match status" value="1"/>
</dbReference>
<evidence type="ECO:0000256" key="3">
    <source>
        <dbReference type="ARBA" id="ARBA00023082"/>
    </source>
</evidence>
<dbReference type="Pfam" id="PF04542">
    <property type="entry name" value="Sigma70_r2"/>
    <property type="match status" value="1"/>
</dbReference>
<keyword evidence="5" id="KW-0804">Transcription</keyword>
<evidence type="ECO:0000256" key="5">
    <source>
        <dbReference type="ARBA" id="ARBA00023163"/>
    </source>
</evidence>
<sequence>MDAADFKKIFLPYHRRLYGVALRMLGNEDDARDVLQDAYLKLWDKREALGVIDNVEAFCMTLVRNMCIDLLRSPHYVRDRQQVQLTECLPVAAPDDSEVHDNAQVLQTLIARLPLQQQQVIRLRDMMGYSYQEVEQLTGLSTSNVRVILSRARKKIREDYLKLCDYERRRD</sequence>
<gene>
    <name evidence="8" type="ORF">H9814_05205</name>
</gene>
<dbReference type="Gene3D" id="1.10.10.10">
    <property type="entry name" value="Winged helix-like DNA-binding domain superfamily/Winged helix DNA-binding domain"/>
    <property type="match status" value="1"/>
</dbReference>
<protein>
    <submittedName>
        <fullName evidence="8">Sigma-70 family RNA polymerase sigma factor</fullName>
    </submittedName>
</protein>
<dbReference type="InterPro" id="IPR014284">
    <property type="entry name" value="RNA_pol_sigma-70_dom"/>
</dbReference>
<dbReference type="PANTHER" id="PTHR43133">
    <property type="entry name" value="RNA POLYMERASE ECF-TYPE SIGMA FACTO"/>
    <property type="match status" value="1"/>
</dbReference>
<feature type="domain" description="RNA polymerase sigma-70 region 2" evidence="6">
    <location>
        <begin position="11"/>
        <end position="73"/>
    </location>
</feature>
<dbReference type="NCBIfam" id="TIGR02937">
    <property type="entry name" value="sigma70-ECF"/>
    <property type="match status" value="1"/>
</dbReference>
<evidence type="ECO:0000256" key="1">
    <source>
        <dbReference type="ARBA" id="ARBA00010641"/>
    </source>
</evidence>
<dbReference type="Pfam" id="PF08281">
    <property type="entry name" value="Sigma70_r4_2"/>
    <property type="match status" value="1"/>
</dbReference>
<evidence type="ECO:0000256" key="2">
    <source>
        <dbReference type="ARBA" id="ARBA00023015"/>
    </source>
</evidence>
<dbReference type="InterPro" id="IPR013324">
    <property type="entry name" value="RNA_pol_sigma_r3/r4-like"/>
</dbReference>
<accession>A0A9D2J1D3</accession>
<evidence type="ECO:0000313" key="9">
    <source>
        <dbReference type="Proteomes" id="UP000824028"/>
    </source>
</evidence>
<dbReference type="PANTHER" id="PTHR43133:SF8">
    <property type="entry name" value="RNA POLYMERASE SIGMA FACTOR HI_1459-RELATED"/>
    <property type="match status" value="1"/>
</dbReference>
<dbReference type="GO" id="GO:0006352">
    <property type="term" value="P:DNA-templated transcription initiation"/>
    <property type="evidence" value="ECO:0007669"/>
    <property type="project" value="InterPro"/>
</dbReference>
<dbReference type="AlphaFoldDB" id="A0A9D2J1D3"/>
<reference evidence="8" key="1">
    <citation type="journal article" date="2021" name="PeerJ">
        <title>Extensive microbial diversity within the chicken gut microbiome revealed by metagenomics and culture.</title>
        <authorList>
            <person name="Gilroy R."/>
            <person name="Ravi A."/>
            <person name="Getino M."/>
            <person name="Pursley I."/>
            <person name="Horton D.L."/>
            <person name="Alikhan N.F."/>
            <person name="Baker D."/>
            <person name="Gharbi K."/>
            <person name="Hall N."/>
            <person name="Watson M."/>
            <person name="Adriaenssens E.M."/>
            <person name="Foster-Nyarko E."/>
            <person name="Jarju S."/>
            <person name="Secka A."/>
            <person name="Antonio M."/>
            <person name="Oren A."/>
            <person name="Chaudhuri R.R."/>
            <person name="La Ragione R."/>
            <person name="Hildebrand F."/>
            <person name="Pallen M.J."/>
        </authorList>
    </citation>
    <scope>NUCLEOTIDE SEQUENCE</scope>
    <source>
        <strain evidence="8">ChiHjej9B8-1298</strain>
    </source>
</reference>
<dbReference type="InterPro" id="IPR013325">
    <property type="entry name" value="RNA_pol_sigma_r2"/>
</dbReference>
<reference evidence="8" key="2">
    <citation type="submission" date="2021-04" db="EMBL/GenBank/DDBJ databases">
        <authorList>
            <person name="Gilroy R."/>
        </authorList>
    </citation>
    <scope>NUCLEOTIDE SEQUENCE</scope>
    <source>
        <strain evidence="8">ChiHjej9B8-1298</strain>
    </source>
</reference>
<dbReference type="InterPro" id="IPR013249">
    <property type="entry name" value="RNA_pol_sigma70_r4_t2"/>
</dbReference>
<dbReference type="InterPro" id="IPR007627">
    <property type="entry name" value="RNA_pol_sigma70_r2"/>
</dbReference>
<dbReference type="InterPro" id="IPR036388">
    <property type="entry name" value="WH-like_DNA-bd_sf"/>
</dbReference>
<dbReference type="SUPFAM" id="SSF88946">
    <property type="entry name" value="Sigma2 domain of RNA polymerase sigma factors"/>
    <property type="match status" value="1"/>
</dbReference>
<evidence type="ECO:0000256" key="4">
    <source>
        <dbReference type="ARBA" id="ARBA00023125"/>
    </source>
</evidence>
<dbReference type="EMBL" id="DXBX01000037">
    <property type="protein sequence ID" value="HIZ32933.1"/>
    <property type="molecule type" value="Genomic_DNA"/>
</dbReference>
<dbReference type="GO" id="GO:0003677">
    <property type="term" value="F:DNA binding"/>
    <property type="evidence" value="ECO:0007669"/>
    <property type="project" value="UniProtKB-KW"/>
</dbReference>
<comment type="caution">
    <text evidence="8">The sequence shown here is derived from an EMBL/GenBank/DDBJ whole genome shotgun (WGS) entry which is preliminary data.</text>
</comment>
<name>A0A9D2J1D3_9BACE</name>
<keyword evidence="2" id="KW-0805">Transcription regulation</keyword>
<evidence type="ECO:0000313" key="8">
    <source>
        <dbReference type="EMBL" id="HIZ32933.1"/>
    </source>
</evidence>
<dbReference type="Gene3D" id="1.10.1740.10">
    <property type="match status" value="1"/>
</dbReference>
<organism evidence="8 9">
    <name type="scientific">Candidatus Bacteroides merdigallinarum</name>
    <dbReference type="NCBI Taxonomy" id="2838473"/>
    <lineage>
        <taxon>Bacteria</taxon>
        <taxon>Pseudomonadati</taxon>
        <taxon>Bacteroidota</taxon>
        <taxon>Bacteroidia</taxon>
        <taxon>Bacteroidales</taxon>
        <taxon>Bacteroidaceae</taxon>
        <taxon>Bacteroides</taxon>
    </lineage>
</organism>
<proteinExistence type="inferred from homology"/>
<dbReference type="InterPro" id="IPR039425">
    <property type="entry name" value="RNA_pol_sigma-70-like"/>
</dbReference>
<feature type="domain" description="RNA polymerase sigma factor 70 region 4 type 2" evidence="7">
    <location>
        <begin position="105"/>
        <end position="156"/>
    </location>
</feature>
<keyword evidence="3" id="KW-0731">Sigma factor</keyword>
<evidence type="ECO:0000259" key="6">
    <source>
        <dbReference type="Pfam" id="PF04542"/>
    </source>
</evidence>
<dbReference type="Proteomes" id="UP000824028">
    <property type="component" value="Unassembled WGS sequence"/>
</dbReference>
<dbReference type="CDD" id="cd06171">
    <property type="entry name" value="Sigma70_r4"/>
    <property type="match status" value="1"/>
</dbReference>
<dbReference type="GO" id="GO:0016987">
    <property type="term" value="F:sigma factor activity"/>
    <property type="evidence" value="ECO:0007669"/>
    <property type="project" value="UniProtKB-KW"/>
</dbReference>
<comment type="similarity">
    <text evidence="1">Belongs to the sigma-70 factor family. ECF subfamily.</text>
</comment>
<evidence type="ECO:0000259" key="7">
    <source>
        <dbReference type="Pfam" id="PF08281"/>
    </source>
</evidence>
<keyword evidence="4" id="KW-0238">DNA-binding</keyword>